<proteinExistence type="predicted"/>
<protein>
    <submittedName>
        <fullName evidence="2">Uncharacterized protein</fullName>
    </submittedName>
</protein>
<evidence type="ECO:0000256" key="1">
    <source>
        <dbReference type="SAM" id="MobiDB-lite"/>
    </source>
</evidence>
<sequence length="578" mass="65039">MGGKENCEDTVEGDCAERMFQHIKAQHDKLLNELQHESTRLEQEWLRETSRSSNSAGPFSAFKKFIDDGLSSISHALQEFPANAAELTSRMQREQDCWRAEEQDISKRWTGSTDSPDHVHMEQSRSTQREQEEAIESAAELLDIAHELNAHIPPSRVKALYRDDSGGPGVLDMIESLSMISPEQPRWLSVDWFKRDPYSPVRLEAHPALGRHGAKWRAAFEDLLKASLDKPVGSIERVGMRVPYGRPQSTYYGPGLDWMLSLQCRGILPSQLPRYYGSSEASDTIRMAVYPSVMLGAKHLLSAKSLASLQPADTVLAADFQDLVSAVGTKATANTEAEPLPVRVDPDTEQDLYQSSYLFPRIDSTEHFRGERADGSTANESPTSRNDRLEAALLRRGVDLAGHEFESFAATKPSFEELVERVLRLQEEHDNLEQLTGQAWNSTTPEPIAEEPRTQDQLWKMFEDNVGEANHRVSRSGMWSDKCSLPPLARRSDQIEKSPNVAPEQTPSVLAALTTTHTTRHPDGTVTIKVVLKQRFSDGREETLESFHTRTEESVTVHDEQRGVKKPPQTKGWFWKDT</sequence>
<feature type="region of interest" description="Disordered" evidence="1">
    <location>
        <begin position="102"/>
        <end position="131"/>
    </location>
</feature>
<dbReference type="EMBL" id="CP099420">
    <property type="protein sequence ID" value="USW51578.1"/>
    <property type="molecule type" value="Genomic_DNA"/>
</dbReference>
<keyword evidence="3" id="KW-1185">Reference proteome</keyword>
<feature type="compositionally biased region" description="Basic and acidic residues" evidence="1">
    <location>
        <begin position="115"/>
        <end position="131"/>
    </location>
</feature>
<feature type="compositionally biased region" description="Basic and acidic residues" evidence="1">
    <location>
        <begin position="542"/>
        <end position="563"/>
    </location>
</feature>
<gene>
    <name evidence="2" type="ORF">Slin15195_G048970</name>
</gene>
<name>A0A9Q9AR24_9PEZI</name>
<evidence type="ECO:0000313" key="2">
    <source>
        <dbReference type="EMBL" id="USW51578.1"/>
    </source>
</evidence>
<feature type="region of interest" description="Disordered" evidence="1">
    <location>
        <begin position="542"/>
        <end position="578"/>
    </location>
</feature>
<evidence type="ECO:0000313" key="3">
    <source>
        <dbReference type="Proteomes" id="UP001056384"/>
    </source>
</evidence>
<dbReference type="AlphaFoldDB" id="A0A9Q9AR24"/>
<accession>A0A9Q9AR24</accession>
<reference evidence="2" key="1">
    <citation type="submission" date="2022-06" db="EMBL/GenBank/DDBJ databases">
        <title>Complete genome sequences of two strains of the flax pathogen Septoria linicola.</title>
        <authorList>
            <person name="Lapalu N."/>
            <person name="Simon A."/>
            <person name="Demenou B."/>
            <person name="Paumier D."/>
            <person name="Guillot M.-P."/>
            <person name="Gout L."/>
            <person name="Valade R."/>
        </authorList>
    </citation>
    <scope>NUCLEOTIDE SEQUENCE</scope>
    <source>
        <strain evidence="2">SE15195</strain>
    </source>
</reference>
<organism evidence="2 3">
    <name type="scientific">Septoria linicola</name>
    <dbReference type="NCBI Taxonomy" id="215465"/>
    <lineage>
        <taxon>Eukaryota</taxon>
        <taxon>Fungi</taxon>
        <taxon>Dikarya</taxon>
        <taxon>Ascomycota</taxon>
        <taxon>Pezizomycotina</taxon>
        <taxon>Dothideomycetes</taxon>
        <taxon>Dothideomycetidae</taxon>
        <taxon>Mycosphaerellales</taxon>
        <taxon>Mycosphaerellaceae</taxon>
        <taxon>Septoria</taxon>
    </lineage>
</organism>
<dbReference type="Proteomes" id="UP001056384">
    <property type="component" value="Chromosome 3"/>
</dbReference>